<accession>A0AA47EKM5</accession>
<protein>
    <submittedName>
        <fullName evidence="4">Metal ABC transporter ATP-binding protein</fullName>
    </submittedName>
</protein>
<dbReference type="AlphaFoldDB" id="A0AA47EKM5"/>
<keyword evidence="2" id="KW-0813">Transport</keyword>
<evidence type="ECO:0000256" key="2">
    <source>
        <dbReference type="ARBA" id="ARBA00022448"/>
    </source>
</evidence>
<dbReference type="PROSITE" id="PS00211">
    <property type="entry name" value="ABC_TRANSPORTER_1"/>
    <property type="match status" value="1"/>
</dbReference>
<dbReference type="SMART" id="SM00382">
    <property type="entry name" value="AAA"/>
    <property type="match status" value="1"/>
</dbReference>
<evidence type="ECO:0000256" key="1">
    <source>
        <dbReference type="ARBA" id="ARBA00005417"/>
    </source>
</evidence>
<comment type="similarity">
    <text evidence="1">Belongs to the ABC transporter superfamily.</text>
</comment>
<dbReference type="EMBL" id="CP086239">
    <property type="protein sequence ID" value="WAG60348.1"/>
    <property type="molecule type" value="Genomic_DNA"/>
</dbReference>
<evidence type="ECO:0000313" key="4">
    <source>
        <dbReference type="EMBL" id="WAG60348.1"/>
    </source>
</evidence>
<reference evidence="4" key="1">
    <citation type="submission" date="2021-11" db="EMBL/GenBank/DDBJ databases">
        <title>Clostridia strains as spoilage organisms.</title>
        <authorList>
            <person name="Wambui J."/>
            <person name="Stevens M.J.A."/>
            <person name="Stephan R."/>
        </authorList>
    </citation>
    <scope>NUCLEOTIDE SEQUENCE</scope>
    <source>
        <strain evidence="4">CF009</strain>
    </source>
</reference>
<evidence type="ECO:0000313" key="5">
    <source>
        <dbReference type="Proteomes" id="UP001164733"/>
    </source>
</evidence>
<proteinExistence type="inferred from homology"/>
<dbReference type="InterPro" id="IPR003593">
    <property type="entry name" value="AAA+_ATPase"/>
</dbReference>
<dbReference type="InterPro" id="IPR003439">
    <property type="entry name" value="ABC_transporter-like_ATP-bd"/>
</dbReference>
<name>A0AA47EKM5_9CLOT</name>
<dbReference type="InterPro" id="IPR050153">
    <property type="entry name" value="Metal_Ion_Import_ABC"/>
</dbReference>
<dbReference type="Pfam" id="PF00005">
    <property type="entry name" value="ABC_tran"/>
    <property type="match status" value="1"/>
</dbReference>
<gene>
    <name evidence="4" type="ORF">LL038_22960</name>
</gene>
<keyword evidence="4" id="KW-0067">ATP-binding</keyword>
<dbReference type="GO" id="GO:0005524">
    <property type="term" value="F:ATP binding"/>
    <property type="evidence" value="ECO:0007669"/>
    <property type="project" value="UniProtKB-KW"/>
</dbReference>
<dbReference type="RefSeq" id="WP_216122647.1">
    <property type="nucleotide sequence ID" value="NZ_CP086239.1"/>
</dbReference>
<dbReference type="Proteomes" id="UP001164733">
    <property type="component" value="Chromosome"/>
</dbReference>
<organism evidence="4 5">
    <name type="scientific">Clostridium estertheticum</name>
    <dbReference type="NCBI Taxonomy" id="238834"/>
    <lineage>
        <taxon>Bacteria</taxon>
        <taxon>Bacillati</taxon>
        <taxon>Bacillota</taxon>
        <taxon>Clostridia</taxon>
        <taxon>Eubacteriales</taxon>
        <taxon>Clostridiaceae</taxon>
        <taxon>Clostridium</taxon>
    </lineage>
</organism>
<dbReference type="GO" id="GO:0016887">
    <property type="term" value="F:ATP hydrolysis activity"/>
    <property type="evidence" value="ECO:0007669"/>
    <property type="project" value="InterPro"/>
</dbReference>
<dbReference type="PANTHER" id="PTHR42734:SF17">
    <property type="entry name" value="METAL TRANSPORT SYSTEM ATP-BINDING PROTEIN TM_0124-RELATED"/>
    <property type="match status" value="1"/>
</dbReference>
<feature type="domain" description="ABC transporter" evidence="3">
    <location>
        <begin position="2"/>
        <end position="217"/>
    </location>
</feature>
<dbReference type="PROSITE" id="PS50893">
    <property type="entry name" value="ABC_TRANSPORTER_2"/>
    <property type="match status" value="1"/>
</dbReference>
<sequence length="219" mass="24407">MINIKNLCFTYTNSKPYILDNVNVKIEKGSYVSILGENGSAKSTLLKLILNLLKPNSGEIIIDTSRIAYVAQKVENFNAQFPITVYEMLNCHRRVLKLKDKSLISKSLKAVGMEDHTHTLIGNLSGGQQQKIFIARSLIGNPELLILDEPSTGIDIQSMEDIYGIIKGLNVNLGITVVSVEHNLKAALDNSTDIFEMSNRSGILYTINDYKYKITQERG</sequence>
<dbReference type="InterPro" id="IPR017871">
    <property type="entry name" value="ABC_transporter-like_CS"/>
</dbReference>
<dbReference type="PANTHER" id="PTHR42734">
    <property type="entry name" value="METAL TRANSPORT SYSTEM ATP-BINDING PROTEIN TM_0124-RELATED"/>
    <property type="match status" value="1"/>
</dbReference>
<keyword evidence="4" id="KW-0547">Nucleotide-binding</keyword>
<evidence type="ECO:0000259" key="3">
    <source>
        <dbReference type="PROSITE" id="PS50893"/>
    </source>
</evidence>